<dbReference type="AlphaFoldDB" id="A0A059G5R3"/>
<reference evidence="1 2" key="1">
    <citation type="journal article" date="2014" name="Antonie Van Leeuwenhoek">
        <title>Hyphomonas beringensis sp. nov. and Hyphomonas chukchiensis sp. nov., isolated from surface seawater of the Bering Sea and Chukchi Sea.</title>
        <authorList>
            <person name="Li C."/>
            <person name="Lai Q."/>
            <person name="Li G."/>
            <person name="Dong C."/>
            <person name="Wang J."/>
            <person name="Liao Y."/>
            <person name="Shao Z."/>
        </authorList>
    </citation>
    <scope>NUCLEOTIDE SEQUENCE [LARGE SCALE GENOMIC DNA]</scope>
    <source>
        <strain evidence="1 2">SCH89</strain>
    </source>
</reference>
<evidence type="ECO:0000313" key="2">
    <source>
        <dbReference type="Proteomes" id="UP000024942"/>
    </source>
</evidence>
<dbReference type="Proteomes" id="UP000024942">
    <property type="component" value="Unassembled WGS sequence"/>
</dbReference>
<keyword evidence="2" id="KW-1185">Reference proteome</keyword>
<gene>
    <name evidence="1" type="ORF">HOC_13274</name>
</gene>
<name>A0A059G5R3_9PROT</name>
<protein>
    <submittedName>
        <fullName evidence="1">Uncharacterized protein</fullName>
    </submittedName>
</protein>
<organism evidence="1 2">
    <name type="scientific">Hyphomonas oceanitis SCH89</name>
    <dbReference type="NCBI Taxonomy" id="1280953"/>
    <lineage>
        <taxon>Bacteria</taxon>
        <taxon>Pseudomonadati</taxon>
        <taxon>Pseudomonadota</taxon>
        <taxon>Alphaproteobacteria</taxon>
        <taxon>Hyphomonadales</taxon>
        <taxon>Hyphomonadaceae</taxon>
        <taxon>Hyphomonas</taxon>
    </lineage>
</organism>
<evidence type="ECO:0000313" key="1">
    <source>
        <dbReference type="EMBL" id="KDA01890.1"/>
    </source>
</evidence>
<accession>A0A059G5R3</accession>
<sequence>MLNHAAGFQPFQRFQAYILIVPSSNISLAEADRITEPEIAVTSTRKDTGFSLASMKGETLPAYTASSR</sequence>
<proteinExistence type="predicted"/>
<comment type="caution">
    <text evidence="1">The sequence shown here is derived from an EMBL/GenBank/DDBJ whole genome shotgun (WGS) entry which is preliminary data.</text>
</comment>
<dbReference type="EMBL" id="ARYL01000020">
    <property type="protein sequence ID" value="KDA01890.1"/>
    <property type="molecule type" value="Genomic_DNA"/>
</dbReference>
<dbReference type="STRING" id="1280953.HOC_13274"/>